<proteinExistence type="predicted"/>
<feature type="signal peptide" evidence="1">
    <location>
        <begin position="1"/>
        <end position="28"/>
    </location>
</feature>
<name>A0A1Y1Q7X1_9GAMM</name>
<dbReference type="EMBL" id="MTEJ01000741">
    <property type="protein sequence ID" value="OQW98645.1"/>
    <property type="molecule type" value="Genomic_DNA"/>
</dbReference>
<dbReference type="AlphaFoldDB" id="A0A1Y1Q7X1"/>
<feature type="chain" id="PRO_5012214694" description="SbsA Ig-like domain-containing protein" evidence="1">
    <location>
        <begin position="29"/>
        <end position="157"/>
    </location>
</feature>
<dbReference type="Proteomes" id="UP000192491">
    <property type="component" value="Unassembled WGS sequence"/>
</dbReference>
<dbReference type="Gene3D" id="2.60.40.3710">
    <property type="match status" value="1"/>
</dbReference>
<evidence type="ECO:0008006" key="4">
    <source>
        <dbReference type="Google" id="ProtNLM"/>
    </source>
</evidence>
<accession>A0A1Y1Q7X1</accession>
<comment type="caution">
    <text evidence="2">The sequence shown here is derived from an EMBL/GenBank/DDBJ whole genome shotgun (WGS) entry which is preliminary data.</text>
</comment>
<protein>
    <recommendedName>
        <fullName evidence="4">SbsA Ig-like domain-containing protein</fullName>
    </recommendedName>
</protein>
<evidence type="ECO:0000256" key="1">
    <source>
        <dbReference type="SAM" id="SignalP"/>
    </source>
</evidence>
<sequence length="157" mass="16625">MTTLPRLLRALYLLLLLAGAVNLSGCDADTPPPTAATPDAAAQDRTRLLTELFSLRPPNVQPRNQPLTIGFRQPVISDDKVGSSAEAYLKLSPDAAGKAQFDTTSSIVFVPDAPLASGQAYTLTVKPDGLLNIPAATQPIEFAFKTAALELDVQPKV</sequence>
<evidence type="ECO:0000313" key="2">
    <source>
        <dbReference type="EMBL" id="OQW98645.1"/>
    </source>
</evidence>
<reference evidence="2 3" key="1">
    <citation type="submission" date="2017-01" db="EMBL/GenBank/DDBJ databases">
        <title>Novel large sulfur bacteria in the metagenomes of groundwater-fed chemosynthetic microbial mats in the Lake Huron basin.</title>
        <authorList>
            <person name="Sharrar A.M."/>
            <person name="Flood B.E."/>
            <person name="Bailey J.V."/>
            <person name="Jones D.S."/>
            <person name="Biddanda B."/>
            <person name="Ruberg S.A."/>
            <person name="Marcus D.N."/>
            <person name="Dick G.J."/>
        </authorList>
    </citation>
    <scope>NUCLEOTIDE SEQUENCE [LARGE SCALE GENOMIC DNA]</scope>
    <source>
        <strain evidence="2">A8</strain>
    </source>
</reference>
<keyword evidence="1" id="KW-0732">Signal</keyword>
<organism evidence="2 3">
    <name type="scientific">Thiothrix lacustris</name>
    <dbReference type="NCBI Taxonomy" id="525917"/>
    <lineage>
        <taxon>Bacteria</taxon>
        <taxon>Pseudomonadati</taxon>
        <taxon>Pseudomonadota</taxon>
        <taxon>Gammaproteobacteria</taxon>
        <taxon>Thiotrichales</taxon>
        <taxon>Thiotrichaceae</taxon>
        <taxon>Thiothrix</taxon>
    </lineage>
</organism>
<evidence type="ECO:0000313" key="3">
    <source>
        <dbReference type="Proteomes" id="UP000192491"/>
    </source>
</evidence>
<gene>
    <name evidence="2" type="ORF">BWK73_52030</name>
</gene>